<comment type="caution">
    <text evidence="3">The sequence shown here is derived from an EMBL/GenBank/DDBJ whole genome shotgun (WGS) entry which is preliminary data.</text>
</comment>
<feature type="compositionally biased region" description="Basic and acidic residues" evidence="2">
    <location>
        <begin position="464"/>
        <end position="474"/>
    </location>
</feature>
<gene>
    <name evidence="3" type="primary">TSC10_7</name>
    <name evidence="3" type="ORF">FOZ62_025628</name>
</gene>
<feature type="region of interest" description="Disordered" evidence="2">
    <location>
        <begin position="450"/>
        <end position="474"/>
    </location>
</feature>
<feature type="coiled-coil region" evidence="1">
    <location>
        <begin position="497"/>
        <end position="524"/>
    </location>
</feature>
<evidence type="ECO:0000256" key="2">
    <source>
        <dbReference type="SAM" id="MobiDB-lite"/>
    </source>
</evidence>
<feature type="non-terminal residue" evidence="3">
    <location>
        <position position="718"/>
    </location>
</feature>
<dbReference type="EMBL" id="JABANM010013095">
    <property type="protein sequence ID" value="KAF4734891.1"/>
    <property type="molecule type" value="Genomic_DNA"/>
</dbReference>
<evidence type="ECO:0000256" key="1">
    <source>
        <dbReference type="SAM" id="Coils"/>
    </source>
</evidence>
<feature type="non-terminal residue" evidence="3">
    <location>
        <position position="1"/>
    </location>
</feature>
<dbReference type="AlphaFoldDB" id="A0A7J6SPX0"/>
<sequence>ERIGAFEESSAGEEALVSQLNEAKAQLQSLQALNQKQVERMEELSASKKALADDIWKQEVCLKEAEEGRQKAETALHKVEAELTSSRAQVEEMSARAADGLDALEDSKKRCEELDRALREATAASDGREQEMSQECSRLREAIAEMEGQLTEAIRLSEEKSEEMKSLQKTIDTLRGAVHHGEGEKKAGLLLAALKKSIDEVRSVVEGKVSALATLENQIGKLKSKLAEEDALQRELCKELEEARQEIGLLKERAEIDAAHREEIAGLQEEADAAREHIADLNRQLKEAQDEISRLTEAMRELEGSIEAREASSDELITEQRESHAATVQKLEEDKRATDVIVKERGMEIARLEELLKSAEGASEGLKGSLESLQRRLSEATEREAANEAKLVASRDECEALQRSIVELEVSKERLAEEARRGAEVEEKYNLLKASEELLAGKERELEEREAALAGVEGGPEGEDSTHGEDAIKGGHESDIDVQLRIAETEHELLVKLEETEKDLADEKTATSALTNRIRELETRDSEFLRQLNAQQVSRAEFDERAAQVDQLVEERKALMARIEEIETAGPGASQQTAGSPMPAVQEGEESAKVRRASDPTKSRASLHSLGFFSGNLSSNLTLSTDGMRIEYDCGTAAKDEAMCGVVMTDRPLPYDTSFGYYFEITILAGAGESTEYSDGLTLGVTTTRPEEVRGGSDAPSSCDEIPETWAVGFDGQV</sequence>
<keyword evidence="1" id="KW-0175">Coiled coil</keyword>
<evidence type="ECO:0000313" key="3">
    <source>
        <dbReference type="EMBL" id="KAF4734891.1"/>
    </source>
</evidence>
<feature type="region of interest" description="Disordered" evidence="2">
    <location>
        <begin position="84"/>
        <end position="104"/>
    </location>
</feature>
<name>A0A7J6SPX0_PEROL</name>
<accession>A0A7J6SPX0</accession>
<reference evidence="3 4" key="1">
    <citation type="submission" date="2020-04" db="EMBL/GenBank/DDBJ databases">
        <title>Perkinsus olseni comparative genomics.</title>
        <authorList>
            <person name="Bogema D.R."/>
        </authorList>
    </citation>
    <scope>NUCLEOTIDE SEQUENCE [LARGE SCALE GENOMIC DNA]</scope>
    <source>
        <strain evidence="3">ATCC PRA-205</strain>
    </source>
</reference>
<feature type="coiled-coil region" evidence="1">
    <location>
        <begin position="212"/>
        <end position="312"/>
    </location>
</feature>
<dbReference type="Gene3D" id="1.10.287.1490">
    <property type="match status" value="1"/>
</dbReference>
<protein>
    <submittedName>
        <fullName evidence="3">3-dehydrosphinganine reductase</fullName>
    </submittedName>
</protein>
<organism evidence="3 4">
    <name type="scientific">Perkinsus olseni</name>
    <name type="common">Perkinsus atlanticus</name>
    <dbReference type="NCBI Taxonomy" id="32597"/>
    <lineage>
        <taxon>Eukaryota</taxon>
        <taxon>Sar</taxon>
        <taxon>Alveolata</taxon>
        <taxon>Perkinsozoa</taxon>
        <taxon>Perkinsea</taxon>
        <taxon>Perkinsida</taxon>
        <taxon>Perkinsidae</taxon>
        <taxon>Perkinsus</taxon>
    </lineage>
</organism>
<dbReference type="Proteomes" id="UP000574390">
    <property type="component" value="Unassembled WGS sequence"/>
</dbReference>
<feature type="compositionally biased region" description="Basic and acidic residues" evidence="2">
    <location>
        <begin position="590"/>
        <end position="600"/>
    </location>
</feature>
<feature type="region of interest" description="Disordered" evidence="2">
    <location>
        <begin position="569"/>
        <end position="600"/>
    </location>
</feature>
<evidence type="ECO:0000313" key="4">
    <source>
        <dbReference type="Proteomes" id="UP000574390"/>
    </source>
</evidence>
<proteinExistence type="predicted"/>